<feature type="region of interest" description="Disordered" evidence="3">
    <location>
        <begin position="1"/>
        <end position="25"/>
    </location>
</feature>
<evidence type="ECO:0000256" key="1">
    <source>
        <dbReference type="ARBA" id="ARBA00007133"/>
    </source>
</evidence>
<sequence length="121" mass="13815">MLSSMIKHHQEQMKGRNETQDKLKKETIEASNELTASLVEHLNVGVATAYLNQKRLDSEAKNLHVAANNFSKQTQQWLTLIENFSSALKELGDVENWAKTIEKDMRSITAALEIAYKIERE</sequence>
<proteinExistence type="inferred from homology"/>
<evidence type="ECO:0000256" key="3">
    <source>
        <dbReference type="SAM" id="MobiDB-lite"/>
    </source>
</evidence>
<accession>A0A9N9WTS2</accession>
<evidence type="ECO:0000313" key="4">
    <source>
        <dbReference type="EMBL" id="CAG9805697.1"/>
    </source>
</evidence>
<keyword evidence="5" id="KW-1185">Reference proteome</keyword>
<dbReference type="PANTHER" id="PTHR13073">
    <property type="entry name" value="BLOC-1 COMPLEX SUBUNIT 1"/>
    <property type="match status" value="1"/>
</dbReference>
<gene>
    <name evidence="4" type="ORF">CHIRRI_LOCUS8566</name>
</gene>
<dbReference type="Pfam" id="PF06320">
    <property type="entry name" value="GCN5L1"/>
    <property type="match status" value="1"/>
</dbReference>
<organism evidence="4 5">
    <name type="scientific">Chironomus riparius</name>
    <dbReference type="NCBI Taxonomy" id="315576"/>
    <lineage>
        <taxon>Eukaryota</taxon>
        <taxon>Metazoa</taxon>
        <taxon>Ecdysozoa</taxon>
        <taxon>Arthropoda</taxon>
        <taxon>Hexapoda</taxon>
        <taxon>Insecta</taxon>
        <taxon>Pterygota</taxon>
        <taxon>Neoptera</taxon>
        <taxon>Endopterygota</taxon>
        <taxon>Diptera</taxon>
        <taxon>Nematocera</taxon>
        <taxon>Chironomoidea</taxon>
        <taxon>Chironomidae</taxon>
        <taxon>Chironominae</taxon>
        <taxon>Chironomus</taxon>
    </lineage>
</organism>
<name>A0A9N9WTS2_9DIPT</name>
<dbReference type="InterPro" id="IPR009395">
    <property type="entry name" value="BLOC1S1"/>
</dbReference>
<dbReference type="GO" id="GO:0016197">
    <property type="term" value="P:endosomal transport"/>
    <property type="evidence" value="ECO:0007669"/>
    <property type="project" value="TreeGrafter"/>
</dbReference>
<feature type="compositionally biased region" description="Basic and acidic residues" evidence="3">
    <location>
        <begin position="8"/>
        <end position="25"/>
    </location>
</feature>
<comment type="similarity">
    <text evidence="1">Belongs to the BLOC1S1 family.</text>
</comment>
<dbReference type="AlphaFoldDB" id="A0A9N9WTS2"/>
<evidence type="ECO:0000256" key="2">
    <source>
        <dbReference type="ARBA" id="ARBA00019577"/>
    </source>
</evidence>
<dbReference type="Proteomes" id="UP001153620">
    <property type="component" value="Chromosome 2"/>
</dbReference>
<reference evidence="4" key="1">
    <citation type="submission" date="2022-01" db="EMBL/GenBank/DDBJ databases">
        <authorList>
            <person name="King R."/>
        </authorList>
    </citation>
    <scope>NUCLEOTIDE SEQUENCE</scope>
</reference>
<dbReference type="EMBL" id="OU895878">
    <property type="protein sequence ID" value="CAG9805697.1"/>
    <property type="molecule type" value="Genomic_DNA"/>
</dbReference>
<dbReference type="GO" id="GO:0031083">
    <property type="term" value="C:BLOC-1 complex"/>
    <property type="evidence" value="ECO:0007669"/>
    <property type="project" value="InterPro"/>
</dbReference>
<dbReference type="OrthoDB" id="20018at2759"/>
<protein>
    <recommendedName>
        <fullName evidence="2">Biogenesis of lysosome-related organelles complex 1 subunit 1</fullName>
    </recommendedName>
</protein>
<dbReference type="PANTHER" id="PTHR13073:SF0">
    <property type="entry name" value="BIOGENESIS OF LYSOSOME-RELATED ORGANELLES COMPLEX 1 SUBUNIT 1"/>
    <property type="match status" value="1"/>
</dbReference>
<evidence type="ECO:0000313" key="5">
    <source>
        <dbReference type="Proteomes" id="UP001153620"/>
    </source>
</evidence>
<reference evidence="4" key="2">
    <citation type="submission" date="2022-10" db="EMBL/GenBank/DDBJ databases">
        <authorList>
            <consortium name="ENA_rothamsted_submissions"/>
            <consortium name="culmorum"/>
            <person name="King R."/>
        </authorList>
    </citation>
    <scope>NUCLEOTIDE SEQUENCE</scope>
</reference>